<evidence type="ECO:0000256" key="3">
    <source>
        <dbReference type="ARBA" id="ARBA00012865"/>
    </source>
</evidence>
<proteinExistence type="inferred from homology"/>
<comment type="catalytic activity">
    <reaction evidence="1">
        <text>a beta-lactam + H2O = a substituted beta-amino acid</text>
        <dbReference type="Rhea" id="RHEA:20401"/>
        <dbReference type="ChEBI" id="CHEBI:15377"/>
        <dbReference type="ChEBI" id="CHEBI:35627"/>
        <dbReference type="ChEBI" id="CHEBI:140347"/>
        <dbReference type="EC" id="3.5.2.6"/>
    </reaction>
</comment>
<dbReference type="PROSITE" id="PS51257">
    <property type="entry name" value="PROKAR_LIPOPROTEIN"/>
    <property type="match status" value="1"/>
</dbReference>
<evidence type="ECO:0000256" key="2">
    <source>
        <dbReference type="ARBA" id="ARBA00009009"/>
    </source>
</evidence>
<keyword evidence="7" id="KW-0378">Hydrolase</keyword>
<dbReference type="InterPro" id="IPR012338">
    <property type="entry name" value="Beta-lactam/transpept-like"/>
</dbReference>
<feature type="chain" id="PRO_5046712724" description="beta-lactamase" evidence="5">
    <location>
        <begin position="27"/>
        <end position="383"/>
    </location>
</feature>
<dbReference type="Pfam" id="PF13354">
    <property type="entry name" value="Beta-lactamase2"/>
    <property type="match status" value="1"/>
</dbReference>
<feature type="region of interest" description="Disordered" evidence="4">
    <location>
        <begin position="29"/>
        <end position="72"/>
    </location>
</feature>
<dbReference type="PANTHER" id="PTHR35333:SF3">
    <property type="entry name" value="BETA-LACTAMASE-TYPE TRANSPEPTIDASE FOLD CONTAINING PROTEIN"/>
    <property type="match status" value="1"/>
</dbReference>
<feature type="domain" description="Beta-lactamase class A catalytic" evidence="6">
    <location>
        <begin position="95"/>
        <end position="354"/>
    </location>
</feature>
<dbReference type="InterPro" id="IPR045155">
    <property type="entry name" value="Beta-lactam_cat"/>
</dbReference>
<evidence type="ECO:0000313" key="8">
    <source>
        <dbReference type="Proteomes" id="UP001595681"/>
    </source>
</evidence>
<dbReference type="Gene3D" id="3.40.710.10">
    <property type="entry name" value="DD-peptidase/beta-lactamase superfamily"/>
    <property type="match status" value="1"/>
</dbReference>
<keyword evidence="5" id="KW-0732">Signal</keyword>
<dbReference type="SUPFAM" id="SSF56601">
    <property type="entry name" value="beta-lactamase/transpeptidase-like"/>
    <property type="match status" value="1"/>
</dbReference>
<dbReference type="EMBL" id="JBHRVU010000004">
    <property type="protein sequence ID" value="MFC3440719.1"/>
    <property type="molecule type" value="Genomic_DNA"/>
</dbReference>
<evidence type="ECO:0000313" key="7">
    <source>
        <dbReference type="EMBL" id="MFC3440719.1"/>
    </source>
</evidence>
<comment type="caution">
    <text evidence="7">The sequence shown here is derived from an EMBL/GenBank/DDBJ whole genome shotgun (WGS) entry which is preliminary data.</text>
</comment>
<keyword evidence="8" id="KW-1185">Reference proteome</keyword>
<dbReference type="EC" id="3.5.2.6" evidence="3"/>
<dbReference type="InterPro" id="IPR000871">
    <property type="entry name" value="Beta-lactam_class-A"/>
</dbReference>
<protein>
    <recommendedName>
        <fullName evidence="3">beta-lactamase</fullName>
        <ecNumber evidence="3">3.5.2.6</ecNumber>
    </recommendedName>
</protein>
<sequence length="383" mass="41476">MTSKESWSGTARLVLLIAALSACVGAPEPRRAQAAAAPPQKPLPSRPQPTTNTWPIRQVANPPLPYQDIDQRETPPPALVNVVRNLGQSFRGKVGIAVRRIGSDWTVAWNGNALFPQQSVSKLWVSMTFLDAVDRGKLRLTDTTTITRNDLTLFHQPTAALVAQKGGWTTSYSDLMRRAMTQSDNTANDTMLRAVGGPDAVRGFLARRMIKDIRFGPGERLLQSATAGLDWRQDYSIGRNFYAARAKLPMSVRVKALDNYLANPPDGAAPASIVQALAKLKEGDMLSSASSRLLLSIMSEAKTGPQRIKGGVPPGWHYLHKTGTGQDLPPRSTGYNDIGIMTAPDGTCYAVAVMIGSTTVSIPERWALMQGVAKAIAANHEKR</sequence>
<evidence type="ECO:0000259" key="6">
    <source>
        <dbReference type="Pfam" id="PF13354"/>
    </source>
</evidence>
<reference evidence="8" key="1">
    <citation type="journal article" date="2019" name="Int. J. Syst. Evol. Microbiol.">
        <title>The Global Catalogue of Microorganisms (GCM) 10K type strain sequencing project: providing services to taxonomists for standard genome sequencing and annotation.</title>
        <authorList>
            <consortium name="The Broad Institute Genomics Platform"/>
            <consortium name="The Broad Institute Genome Sequencing Center for Infectious Disease"/>
            <person name="Wu L."/>
            <person name="Ma J."/>
        </authorList>
    </citation>
    <scope>NUCLEOTIDE SEQUENCE [LARGE SCALE GENOMIC DNA]</scope>
    <source>
        <strain evidence="8">CCM 7491</strain>
    </source>
</reference>
<dbReference type="PANTHER" id="PTHR35333">
    <property type="entry name" value="BETA-LACTAMASE"/>
    <property type="match status" value="1"/>
</dbReference>
<comment type="similarity">
    <text evidence="2">Belongs to the class-A beta-lactamase family.</text>
</comment>
<dbReference type="GO" id="GO:0016787">
    <property type="term" value="F:hydrolase activity"/>
    <property type="evidence" value="ECO:0007669"/>
    <property type="project" value="UniProtKB-KW"/>
</dbReference>
<accession>A0ABV7NB56</accession>
<feature type="signal peptide" evidence="5">
    <location>
        <begin position="1"/>
        <end position="26"/>
    </location>
</feature>
<name>A0ABV7NB56_9SPHN</name>
<organism evidence="7 8">
    <name type="scientific">Sphingobium rhizovicinum</name>
    <dbReference type="NCBI Taxonomy" id="432308"/>
    <lineage>
        <taxon>Bacteria</taxon>
        <taxon>Pseudomonadati</taxon>
        <taxon>Pseudomonadota</taxon>
        <taxon>Alphaproteobacteria</taxon>
        <taxon>Sphingomonadales</taxon>
        <taxon>Sphingomonadaceae</taxon>
        <taxon>Sphingobium</taxon>
    </lineage>
</organism>
<evidence type="ECO:0000256" key="4">
    <source>
        <dbReference type="SAM" id="MobiDB-lite"/>
    </source>
</evidence>
<gene>
    <name evidence="7" type="ORF">ACFOKF_05810</name>
</gene>
<evidence type="ECO:0000256" key="5">
    <source>
        <dbReference type="SAM" id="SignalP"/>
    </source>
</evidence>
<evidence type="ECO:0000256" key="1">
    <source>
        <dbReference type="ARBA" id="ARBA00001526"/>
    </source>
</evidence>
<dbReference type="Proteomes" id="UP001595681">
    <property type="component" value="Unassembled WGS sequence"/>
</dbReference>
<dbReference type="RefSeq" id="WP_380793930.1">
    <property type="nucleotide sequence ID" value="NZ_JBHRVU010000004.1"/>
</dbReference>